<proteinExistence type="predicted"/>
<organism evidence="1">
    <name type="scientific">Rhizophora mucronata</name>
    <name type="common">Asiatic mangrove</name>
    <dbReference type="NCBI Taxonomy" id="61149"/>
    <lineage>
        <taxon>Eukaryota</taxon>
        <taxon>Viridiplantae</taxon>
        <taxon>Streptophyta</taxon>
        <taxon>Embryophyta</taxon>
        <taxon>Tracheophyta</taxon>
        <taxon>Spermatophyta</taxon>
        <taxon>Magnoliopsida</taxon>
        <taxon>eudicotyledons</taxon>
        <taxon>Gunneridae</taxon>
        <taxon>Pentapetalae</taxon>
        <taxon>rosids</taxon>
        <taxon>fabids</taxon>
        <taxon>Malpighiales</taxon>
        <taxon>Rhizophoraceae</taxon>
        <taxon>Rhizophora</taxon>
    </lineage>
</organism>
<accession>A0A2P2NL18</accession>
<dbReference type="EMBL" id="GGEC01062693">
    <property type="protein sequence ID" value="MBX43177.1"/>
    <property type="molecule type" value="Transcribed_RNA"/>
</dbReference>
<evidence type="ECO:0000313" key="1">
    <source>
        <dbReference type="EMBL" id="MBX43177.1"/>
    </source>
</evidence>
<reference evidence="1" key="1">
    <citation type="submission" date="2018-02" db="EMBL/GenBank/DDBJ databases">
        <title>Rhizophora mucronata_Transcriptome.</title>
        <authorList>
            <person name="Meera S.P."/>
            <person name="Sreeshan A."/>
            <person name="Augustine A."/>
        </authorList>
    </citation>
    <scope>NUCLEOTIDE SEQUENCE</scope>
    <source>
        <tissue evidence="1">Leaf</tissue>
    </source>
</reference>
<name>A0A2P2NL18_RHIMU</name>
<dbReference type="AlphaFoldDB" id="A0A2P2NL18"/>
<protein>
    <submittedName>
        <fullName evidence="1">Uncharacterized protein</fullName>
    </submittedName>
</protein>
<sequence>MAVELRPSPAGSYVLLCRSNSLTVSRQSLHASHVKIMHIASHCTSWYRFLWFQNVWLC</sequence>